<evidence type="ECO:0000313" key="3">
    <source>
        <dbReference type="EMBL" id="KZN33215.1"/>
    </source>
</evidence>
<dbReference type="Pfam" id="PF20009">
    <property type="entry name" value="GEVED"/>
    <property type="match status" value="1"/>
</dbReference>
<evidence type="ECO:0000256" key="1">
    <source>
        <dbReference type="SAM" id="SignalP"/>
    </source>
</evidence>
<gene>
    <name evidence="3" type="ORF">N475_03750</name>
</gene>
<dbReference type="Proteomes" id="UP000076643">
    <property type="component" value="Unassembled WGS sequence"/>
</dbReference>
<evidence type="ECO:0000313" key="4">
    <source>
        <dbReference type="Proteomes" id="UP000076643"/>
    </source>
</evidence>
<reference evidence="3 4" key="1">
    <citation type="submission" date="2013-07" db="EMBL/GenBank/DDBJ databases">
        <title>Comparative Genomic and Metabolomic Analysis of Twelve Strains of Pseudoalteromonas luteoviolacea.</title>
        <authorList>
            <person name="Vynne N.G."/>
            <person name="Mansson M."/>
            <person name="Gram L."/>
        </authorList>
    </citation>
    <scope>NUCLEOTIDE SEQUENCE [LARGE SCALE GENOMIC DNA]</scope>
    <source>
        <strain evidence="3 4">DSM 6061</strain>
    </source>
</reference>
<feature type="domain" description="GEVED" evidence="2">
    <location>
        <begin position="100"/>
        <end position="173"/>
    </location>
</feature>
<dbReference type="RefSeq" id="WP_081232465.1">
    <property type="nucleotide sequence ID" value="NZ_AQHB01000023.1"/>
</dbReference>
<organism evidence="3 4">
    <name type="scientific">Pseudoalteromonas luteoviolacea DSM 6061</name>
    <dbReference type="NCBI Taxonomy" id="1365250"/>
    <lineage>
        <taxon>Bacteria</taxon>
        <taxon>Pseudomonadati</taxon>
        <taxon>Pseudomonadota</taxon>
        <taxon>Gammaproteobacteria</taxon>
        <taxon>Alteromonadales</taxon>
        <taxon>Pseudoalteromonadaceae</taxon>
        <taxon>Pseudoalteromonas</taxon>
    </lineage>
</organism>
<sequence>MKIKSTKKMLLMGSCLVPSVLASTHLLANNDINLQNTNYCQSSGGGNYEHIAGVSTSGINNLSSGQSPYTDFTHLTAQLSVGQNQITLTPGFVNNAYTEYWSVFIDLNNDGDFSDIDELVGSGSSRTALTTSLDIPASAEGITSRMRIAMKYNSPVANACENFNAGEVEDYSVHIKKRDTSQLEDMCLSQAPTEQSALADSIPVCVKSSSQFQSFSVPGADSAGSVAITTSYGQGNLTLEARNGEGGYPRPGDDSIRSKHVGNTECVVITNPTKYWTNIVMRGLFKGATIVADLGATSCRKEPGAIDPGNVAYEYPHVNVIIFPFSFSDTPLTWTTDQIIADMETVKQYYAEQSYGRFNVTWEIKPQIVINEPKSKYDADTKGWHQLYADKIAEAGVDMNFPGEANLVMMAAPQVSTINSQAGPPFIQLYHHKPGTIAHEMGHAMGLRHSMSVEGGNHVINSGNDSIRNYGNPHAMMGMGAHTLEEYNLMYKSYFKGWLNDQEVPLISSSGTYRIYAFDHGSSNGTNAPGSIGLRLKSGNGNYTYWLEYRTTNDRYNTNTKNGVLVNIKGYMENESQPSFWNHRSALLDMTPNSKDNSRWAQEDETDAELAIGKSFIDPWNGFKITPIAKGGQEDTANAWIEVKVEML</sequence>
<evidence type="ECO:0000259" key="2">
    <source>
        <dbReference type="Pfam" id="PF20009"/>
    </source>
</evidence>
<keyword evidence="4" id="KW-1185">Reference proteome</keyword>
<dbReference type="AlphaFoldDB" id="A0A166VNH4"/>
<feature type="chain" id="PRO_5007881293" description="GEVED domain-containing protein" evidence="1">
    <location>
        <begin position="29"/>
        <end position="648"/>
    </location>
</feature>
<dbReference type="InterPro" id="IPR045474">
    <property type="entry name" value="GEVED"/>
</dbReference>
<name>A0A166VNH4_9GAMM</name>
<dbReference type="PATRIC" id="fig|1365250.3.peg.3842"/>
<proteinExistence type="predicted"/>
<feature type="signal peptide" evidence="1">
    <location>
        <begin position="1"/>
        <end position="28"/>
    </location>
</feature>
<comment type="caution">
    <text evidence="3">The sequence shown here is derived from an EMBL/GenBank/DDBJ whole genome shotgun (WGS) entry which is preliminary data.</text>
</comment>
<protein>
    <recommendedName>
        <fullName evidence="2">GEVED domain-containing protein</fullName>
    </recommendedName>
</protein>
<accession>A0A166VNH4</accession>
<dbReference type="SUPFAM" id="SSF55486">
    <property type="entry name" value="Metalloproteases ('zincins'), catalytic domain"/>
    <property type="match status" value="2"/>
</dbReference>
<keyword evidence="1" id="KW-0732">Signal</keyword>
<dbReference type="EMBL" id="AUYB01000125">
    <property type="protein sequence ID" value="KZN33215.1"/>
    <property type="molecule type" value="Genomic_DNA"/>
</dbReference>